<evidence type="ECO:0000313" key="1">
    <source>
        <dbReference type="EMBL" id="ADB52454.1"/>
    </source>
</evidence>
<dbReference type="SUPFAM" id="SSF55486">
    <property type="entry name" value="Metalloproteases ('zincins'), catalytic domain"/>
    <property type="match status" value="1"/>
</dbReference>
<keyword evidence="2" id="KW-1185">Reference proteome</keyword>
<protein>
    <recommendedName>
        <fullName evidence="3">Peptidase M4 domain-containing protein</fullName>
    </recommendedName>
</protein>
<evidence type="ECO:0000313" key="2">
    <source>
        <dbReference type="Proteomes" id="UP000008229"/>
    </source>
</evidence>
<dbReference type="KEGG" id="cwo:Cwoe_4037"/>
<name>D3F4J7_CONWI</name>
<sequence>MPALAIDTWSELERPVPQSVAVTVIAQDPSVQVAGRILTAQIRVPAEHLDPGPRGARFHVVDYDGATGRLLPPAVLAPTVQDRFADAGDAELTGDAEFRAQNVYAIAARTLAGFEAALGRRLGWGFDGHQLFLVPHAIAEANAYYAPEDGAIYFGYVPREDGELQTALSHDIVAHETTHAILDGLRPLYAEPGLPDQPAFHEALADVVALLSLFSISGVAARLLDPDGDGGRLAAEQLTAEALRRSALLTLAEQLGDDANDGAGRERGGGLRRSVELAPTATWREEREFTEPHRRAEVLVAAVTQTLLRMWMSRLPAILSEDGSGDRARVAEEGATAAAHLLRMAMRSVDYLPPVELEYEDVLDAILKADEVVAPDDEHGYRDALRAAFAAFGIERPVGRTIDVSRSGRPVYERMNFAILRSDRDEVFRFLWENADVFELDRECGWLRVESIRPSVRVGPDGLVVPEVVASYVQTLELTAGELAERGATVPDGLPPETKLQLRGGGVVVFDQFGRAKHHQHKRLDDWDRQTRRLAYLVGHGLVDSRGRFGFTLSQPRGQRFAALHVSGGDEAERW</sequence>
<dbReference type="RefSeq" id="WP_012935505.1">
    <property type="nucleotide sequence ID" value="NC_013739.1"/>
</dbReference>
<organism evidence="1 2">
    <name type="scientific">Conexibacter woesei (strain DSM 14684 / CCUG 47730 / CIP 108061 / JCM 11494 / NBRC 100937 / ID131577)</name>
    <dbReference type="NCBI Taxonomy" id="469383"/>
    <lineage>
        <taxon>Bacteria</taxon>
        <taxon>Bacillati</taxon>
        <taxon>Actinomycetota</taxon>
        <taxon>Thermoleophilia</taxon>
        <taxon>Solirubrobacterales</taxon>
        <taxon>Conexibacteraceae</taxon>
        <taxon>Conexibacter</taxon>
    </lineage>
</organism>
<gene>
    <name evidence="1" type="ordered locus">Cwoe_4037</name>
</gene>
<accession>D3F4J7</accession>
<dbReference type="OrthoDB" id="178184at2"/>
<dbReference type="HOGENOM" id="CLU_470653_0_0_11"/>
<dbReference type="STRING" id="469383.Cwoe_4037"/>
<dbReference type="EMBL" id="CP001854">
    <property type="protein sequence ID" value="ADB52454.1"/>
    <property type="molecule type" value="Genomic_DNA"/>
</dbReference>
<dbReference type="AlphaFoldDB" id="D3F4J7"/>
<proteinExistence type="predicted"/>
<dbReference type="eggNOG" id="COG3590">
    <property type="taxonomic scope" value="Bacteria"/>
</dbReference>
<reference evidence="2" key="2">
    <citation type="submission" date="2010-01" db="EMBL/GenBank/DDBJ databases">
        <title>The complete genome of Conexibacter woesei DSM 14684.</title>
        <authorList>
            <consortium name="US DOE Joint Genome Institute (JGI-PGF)"/>
            <person name="Lucas S."/>
            <person name="Copeland A."/>
            <person name="Lapidus A."/>
            <person name="Glavina del Rio T."/>
            <person name="Dalin E."/>
            <person name="Tice H."/>
            <person name="Bruce D."/>
            <person name="Goodwin L."/>
            <person name="Pitluck S."/>
            <person name="Kyrpides N."/>
            <person name="Mavromatis K."/>
            <person name="Ivanova N."/>
            <person name="Mikhailova N."/>
            <person name="Chertkov O."/>
            <person name="Brettin T."/>
            <person name="Detter J.C."/>
            <person name="Han C."/>
            <person name="Larimer F."/>
            <person name="Land M."/>
            <person name="Hauser L."/>
            <person name="Markowitz V."/>
            <person name="Cheng J.-F."/>
            <person name="Hugenholtz P."/>
            <person name="Woyke T."/>
            <person name="Wu D."/>
            <person name="Pukall R."/>
            <person name="Steenblock K."/>
            <person name="Schneider S."/>
            <person name="Klenk H.-P."/>
            <person name="Eisen J.A."/>
        </authorList>
    </citation>
    <scope>NUCLEOTIDE SEQUENCE [LARGE SCALE GENOMIC DNA]</scope>
    <source>
        <strain evidence="2">DSM 14684 / CIP 108061 / JCM 11494 / NBRC 100937 / ID131577</strain>
    </source>
</reference>
<evidence type="ECO:0008006" key="3">
    <source>
        <dbReference type="Google" id="ProtNLM"/>
    </source>
</evidence>
<reference evidence="1 2" key="1">
    <citation type="journal article" date="2010" name="Stand. Genomic Sci.">
        <title>Complete genome sequence of Conexibacter woesei type strain (ID131577).</title>
        <authorList>
            <person name="Pukall R."/>
            <person name="Lapidus A."/>
            <person name="Glavina Del Rio T."/>
            <person name="Copeland A."/>
            <person name="Tice H."/>
            <person name="Cheng J.-F."/>
            <person name="Lucas S."/>
            <person name="Chen F."/>
            <person name="Nolan M."/>
            <person name="Bruce D."/>
            <person name="Goodwin L."/>
            <person name="Pitluck S."/>
            <person name="Mavromatis K."/>
            <person name="Ivanova N."/>
            <person name="Ovchinnikova G."/>
            <person name="Pati A."/>
            <person name="Chen A."/>
            <person name="Palaniappan K."/>
            <person name="Land M."/>
            <person name="Hauser L."/>
            <person name="Chang Y.-J."/>
            <person name="Jeffries C.D."/>
            <person name="Chain P."/>
            <person name="Meincke L."/>
            <person name="Sims D."/>
            <person name="Brettin T."/>
            <person name="Detter J.C."/>
            <person name="Rohde M."/>
            <person name="Goeker M."/>
            <person name="Bristow J."/>
            <person name="Eisen J.A."/>
            <person name="Markowitz V."/>
            <person name="Kyrpides N.C."/>
            <person name="Klenk H.-P."/>
            <person name="Hugenholtz P."/>
        </authorList>
    </citation>
    <scope>NUCLEOTIDE SEQUENCE [LARGE SCALE GENOMIC DNA]</scope>
    <source>
        <strain evidence="2">DSM 14684 / CIP 108061 / JCM 11494 / NBRC 100937 / ID131577</strain>
    </source>
</reference>
<dbReference type="Proteomes" id="UP000008229">
    <property type="component" value="Chromosome"/>
</dbReference>